<organism evidence="5 6">
    <name type="scientific">Acacia crassicarpa</name>
    <name type="common">northern wattle</name>
    <dbReference type="NCBI Taxonomy" id="499986"/>
    <lineage>
        <taxon>Eukaryota</taxon>
        <taxon>Viridiplantae</taxon>
        <taxon>Streptophyta</taxon>
        <taxon>Embryophyta</taxon>
        <taxon>Tracheophyta</taxon>
        <taxon>Spermatophyta</taxon>
        <taxon>Magnoliopsida</taxon>
        <taxon>eudicotyledons</taxon>
        <taxon>Gunneridae</taxon>
        <taxon>Pentapetalae</taxon>
        <taxon>rosids</taxon>
        <taxon>fabids</taxon>
        <taxon>Fabales</taxon>
        <taxon>Fabaceae</taxon>
        <taxon>Caesalpinioideae</taxon>
        <taxon>mimosoid clade</taxon>
        <taxon>Acacieae</taxon>
        <taxon>Acacia</taxon>
    </lineage>
</organism>
<keyword evidence="3" id="KW-1133">Transmembrane helix</keyword>
<dbReference type="PROSITE" id="PS50202">
    <property type="entry name" value="MSP"/>
    <property type="match status" value="1"/>
</dbReference>
<sequence length="352" mass="39583">MNNQLLEIEPKELKFLFQLKKQSSCSIQLTNITEYHVAFKVKTTAPKKYSVRPNVGVLMPNSAREFIVTMQALKEAPADTLCKDKFLIQSTVVPVGTTDEDITSSLFAKDNDRYVEENKLKVALISPTSSPELSPINGDLNNGLSYEKNEIFGREEILSQEPMVIQSAEHMMVNEESNDKKNIELNGEKDESSKIMTDVEEPKSETEELKVSRDAEFNNVKDVRESEAEKVAMLNASRDAEFNNVKDVRESEAEKVAMLNASKSAEELKLMESIEEIKSKLDKLESKLNEAGVTISKLTEESRLSSLETKVLQEKIADLSKRGSRKVQVGFPLLYVCMVALISLYLGYRSHS</sequence>
<feature type="transmembrane region" description="Helical" evidence="3">
    <location>
        <begin position="329"/>
        <end position="348"/>
    </location>
</feature>
<evidence type="ECO:0000256" key="1">
    <source>
        <dbReference type="ARBA" id="ARBA00008932"/>
    </source>
</evidence>
<evidence type="ECO:0000256" key="3">
    <source>
        <dbReference type="SAM" id="Phobius"/>
    </source>
</evidence>
<evidence type="ECO:0000256" key="2">
    <source>
        <dbReference type="SAM" id="Coils"/>
    </source>
</evidence>
<dbReference type="Gene3D" id="2.60.40.10">
    <property type="entry name" value="Immunoglobulins"/>
    <property type="match status" value="1"/>
</dbReference>
<dbReference type="InterPro" id="IPR008962">
    <property type="entry name" value="PapD-like_sf"/>
</dbReference>
<reference evidence="5" key="1">
    <citation type="submission" date="2023-10" db="EMBL/GenBank/DDBJ databases">
        <title>Chromosome-level genome of the transformable northern wattle, Acacia crassicarpa.</title>
        <authorList>
            <person name="Massaro I."/>
            <person name="Sinha N.R."/>
            <person name="Poethig S."/>
            <person name="Leichty A.R."/>
        </authorList>
    </citation>
    <scope>NUCLEOTIDE SEQUENCE</scope>
    <source>
        <strain evidence="5">Acra3RX</strain>
        <tissue evidence="5">Leaf</tissue>
    </source>
</reference>
<gene>
    <name evidence="5" type="ORF">QN277_014171</name>
</gene>
<dbReference type="FunFam" id="2.60.40.10:FF:000813">
    <property type="entry name" value="Vesicle-associated protein 1-1"/>
    <property type="match status" value="1"/>
</dbReference>
<feature type="coiled-coil region" evidence="2">
    <location>
        <begin position="267"/>
        <end position="301"/>
    </location>
</feature>
<dbReference type="AlphaFoldDB" id="A0AAE1TF85"/>
<dbReference type="InterPro" id="IPR000535">
    <property type="entry name" value="MSP_dom"/>
</dbReference>
<name>A0AAE1TF85_9FABA</name>
<evidence type="ECO:0000313" key="6">
    <source>
        <dbReference type="Proteomes" id="UP001293593"/>
    </source>
</evidence>
<keyword evidence="6" id="KW-1185">Reference proteome</keyword>
<keyword evidence="2" id="KW-0175">Coiled coil</keyword>
<comment type="similarity">
    <text evidence="1">Belongs to the VAMP-associated protein (VAP) (TC 9.B.17) family.</text>
</comment>
<dbReference type="Pfam" id="PF00635">
    <property type="entry name" value="Motile_Sperm"/>
    <property type="match status" value="1"/>
</dbReference>
<dbReference type="InterPro" id="IPR016763">
    <property type="entry name" value="VAP"/>
</dbReference>
<keyword evidence="3" id="KW-0812">Transmembrane</keyword>
<dbReference type="Proteomes" id="UP001293593">
    <property type="component" value="Unassembled WGS sequence"/>
</dbReference>
<protein>
    <recommendedName>
        <fullName evidence="4">MSP domain-containing protein</fullName>
    </recommendedName>
</protein>
<evidence type="ECO:0000259" key="4">
    <source>
        <dbReference type="PROSITE" id="PS50202"/>
    </source>
</evidence>
<dbReference type="SUPFAM" id="SSF49354">
    <property type="entry name" value="PapD-like"/>
    <property type="match status" value="1"/>
</dbReference>
<evidence type="ECO:0000313" key="5">
    <source>
        <dbReference type="EMBL" id="KAK4282843.1"/>
    </source>
</evidence>
<comment type="caution">
    <text evidence="5">The sequence shown here is derived from an EMBL/GenBank/DDBJ whole genome shotgun (WGS) entry which is preliminary data.</text>
</comment>
<proteinExistence type="inferred from homology"/>
<accession>A0AAE1TF85</accession>
<dbReference type="PANTHER" id="PTHR10809">
    <property type="entry name" value="VESICLE-ASSOCIATED MEMBRANE PROTEIN-ASSOCIATED PROTEIN"/>
    <property type="match status" value="1"/>
</dbReference>
<dbReference type="PANTHER" id="PTHR10809:SF45">
    <property type="entry name" value="VESICLE-ASSOCIATED PROTEIN 2-2"/>
    <property type="match status" value="1"/>
</dbReference>
<dbReference type="EMBL" id="JAWXYG010000002">
    <property type="protein sequence ID" value="KAK4282843.1"/>
    <property type="molecule type" value="Genomic_DNA"/>
</dbReference>
<keyword evidence="3" id="KW-0472">Membrane</keyword>
<dbReference type="GO" id="GO:0005886">
    <property type="term" value="C:plasma membrane"/>
    <property type="evidence" value="ECO:0007669"/>
    <property type="project" value="TreeGrafter"/>
</dbReference>
<feature type="domain" description="MSP" evidence="4">
    <location>
        <begin position="5"/>
        <end position="125"/>
    </location>
</feature>
<dbReference type="GO" id="GO:0061817">
    <property type="term" value="P:endoplasmic reticulum-plasma membrane tethering"/>
    <property type="evidence" value="ECO:0007669"/>
    <property type="project" value="TreeGrafter"/>
</dbReference>
<dbReference type="GO" id="GO:0005789">
    <property type="term" value="C:endoplasmic reticulum membrane"/>
    <property type="evidence" value="ECO:0007669"/>
    <property type="project" value="InterPro"/>
</dbReference>
<dbReference type="InterPro" id="IPR013783">
    <property type="entry name" value="Ig-like_fold"/>
</dbReference>
<dbReference type="GO" id="GO:0090158">
    <property type="term" value="P:endoplasmic reticulum membrane organization"/>
    <property type="evidence" value="ECO:0007669"/>
    <property type="project" value="TreeGrafter"/>
</dbReference>
<dbReference type="PIRSF" id="PIRSF019693">
    <property type="entry name" value="VAMP-associated"/>
    <property type="match status" value="1"/>
</dbReference>